<dbReference type="EMBL" id="UOFE01000003">
    <property type="protein sequence ID" value="VAW50534.1"/>
    <property type="molecule type" value="Genomic_DNA"/>
</dbReference>
<accession>A0A3B0X3M7</accession>
<gene>
    <name evidence="1" type="ORF">MNBD_GAMMA05-924</name>
</gene>
<dbReference type="SUPFAM" id="SSF51905">
    <property type="entry name" value="FAD/NAD(P)-binding domain"/>
    <property type="match status" value="1"/>
</dbReference>
<dbReference type="InterPro" id="IPR052541">
    <property type="entry name" value="SQRD"/>
</dbReference>
<feature type="non-terminal residue" evidence="1">
    <location>
        <position position="73"/>
    </location>
</feature>
<dbReference type="PANTHER" id="PTHR43755:SF1">
    <property type="entry name" value="FAD-DEPENDENT PYRIDINE NUCLEOTIDE-DISULPHIDE OXIDOREDUCTASE"/>
    <property type="match status" value="1"/>
</dbReference>
<organism evidence="1">
    <name type="scientific">hydrothermal vent metagenome</name>
    <dbReference type="NCBI Taxonomy" id="652676"/>
    <lineage>
        <taxon>unclassified sequences</taxon>
        <taxon>metagenomes</taxon>
        <taxon>ecological metagenomes</taxon>
    </lineage>
</organism>
<proteinExistence type="predicted"/>
<name>A0A3B0X3M7_9ZZZZ</name>
<evidence type="ECO:0000313" key="1">
    <source>
        <dbReference type="EMBL" id="VAW50534.1"/>
    </source>
</evidence>
<reference evidence="1" key="1">
    <citation type="submission" date="2018-06" db="EMBL/GenBank/DDBJ databases">
        <authorList>
            <person name="Zhirakovskaya E."/>
        </authorList>
    </citation>
    <scope>NUCLEOTIDE SEQUENCE</scope>
</reference>
<dbReference type="PANTHER" id="PTHR43755">
    <property type="match status" value="1"/>
</dbReference>
<sequence length="73" mass="8255">MAHIVILGAGIGGMPAAYEMKATVGNHHEVTVINERDYFQFVPSNPWVAVGWRERKDITIPIEKYLGKKKINF</sequence>
<dbReference type="Gene3D" id="3.50.50.100">
    <property type="match status" value="1"/>
</dbReference>
<dbReference type="InterPro" id="IPR036188">
    <property type="entry name" value="FAD/NAD-bd_sf"/>
</dbReference>
<protein>
    <submittedName>
        <fullName evidence="1">Sulfide:quinone oxidoreductase, Type I</fullName>
    </submittedName>
</protein>
<dbReference type="AlphaFoldDB" id="A0A3B0X3M7"/>